<name>A0A0B8QK31_9VIBR</name>
<dbReference type="Proteomes" id="UP000031666">
    <property type="component" value="Unassembled WGS sequence"/>
</dbReference>
<organism evidence="2 3">
    <name type="scientific">Vibrio ishigakensis</name>
    <dbReference type="NCBI Taxonomy" id="1481914"/>
    <lineage>
        <taxon>Bacteria</taxon>
        <taxon>Pseudomonadati</taxon>
        <taxon>Pseudomonadota</taxon>
        <taxon>Gammaproteobacteria</taxon>
        <taxon>Vibrionales</taxon>
        <taxon>Vibrionaceae</taxon>
        <taxon>Vibrio</taxon>
    </lineage>
</organism>
<protein>
    <submittedName>
        <fullName evidence="1 2">Na+/H+ antiporter</fullName>
    </submittedName>
</protein>
<reference evidence="2 3" key="2">
    <citation type="submission" date="2015-01" db="EMBL/GenBank/DDBJ databases">
        <title>Vibrio sp. C94 JCM 19241 whole genome shotgun sequence.</title>
        <authorList>
            <person name="Sawabe T."/>
            <person name="Meirelles P."/>
            <person name="Feng G."/>
            <person name="Sayaka M."/>
            <person name="Hattori M."/>
            <person name="Ohkuma M."/>
        </authorList>
    </citation>
    <scope>NUCLEOTIDE SEQUENCE [LARGE SCALE GENOMIC DNA]</scope>
    <source>
        <strain evidence="3">JCM 19241</strain>
        <strain evidence="2">JCM19241</strain>
    </source>
</reference>
<gene>
    <name evidence="1" type="ORF">JCM19232_1280</name>
    <name evidence="2" type="ORF">JCM19241_4565</name>
</gene>
<dbReference type="EMBL" id="BBSA01000013">
    <property type="protein sequence ID" value="GAM64610.1"/>
    <property type="molecule type" value="Genomic_DNA"/>
</dbReference>
<evidence type="ECO:0000313" key="3">
    <source>
        <dbReference type="Proteomes" id="UP000031666"/>
    </source>
</evidence>
<dbReference type="EMBL" id="BBSC01000009">
    <property type="protein sequence ID" value="GAM77442.1"/>
    <property type="molecule type" value="Genomic_DNA"/>
</dbReference>
<dbReference type="Proteomes" id="UP000031670">
    <property type="component" value="Unassembled WGS sequence"/>
</dbReference>
<accession>A0A0B8QK31</accession>
<dbReference type="STRING" id="1481914.JCM19241_4565"/>
<reference evidence="1 4" key="1">
    <citation type="submission" date="2015-01" db="EMBL/GenBank/DDBJ databases">
        <title>Vibrio sp. C5 JCM 19232 whole genome shotgun sequence.</title>
        <authorList>
            <person name="Sawabe T."/>
            <person name="Meirelles P."/>
            <person name="Feng G."/>
            <person name="Sayaka M."/>
            <person name="Hattori M."/>
            <person name="Ohkuma M."/>
        </authorList>
    </citation>
    <scope>NUCLEOTIDE SEQUENCE [LARGE SCALE GENOMIC DNA]</scope>
    <source>
        <strain evidence="1 4">JCM19232</strain>
    </source>
</reference>
<proteinExistence type="predicted"/>
<evidence type="ECO:0000313" key="1">
    <source>
        <dbReference type="EMBL" id="GAM64610.1"/>
    </source>
</evidence>
<evidence type="ECO:0000313" key="2">
    <source>
        <dbReference type="EMBL" id="GAM77442.1"/>
    </source>
</evidence>
<comment type="caution">
    <text evidence="2">The sequence shown here is derived from an EMBL/GenBank/DDBJ whole genome shotgun (WGS) entry which is preliminary data.</text>
</comment>
<reference evidence="3 4" key="3">
    <citation type="submission" date="2015-01" db="EMBL/GenBank/DDBJ databases">
        <authorList>
            <consortium name="NBRP consortium"/>
            <person name="Sawabe T."/>
            <person name="Meirelles P."/>
            <person name="Feng G."/>
            <person name="Sayaka M."/>
            <person name="Hattori M."/>
            <person name="Ohkuma M."/>
        </authorList>
    </citation>
    <scope>NUCLEOTIDE SEQUENCE [LARGE SCALE GENOMIC DNA]</scope>
    <source>
        <strain evidence="3">JCM 19241</strain>
        <strain evidence="1 4">JCM19232</strain>
        <strain evidence="2">JCM19241</strain>
    </source>
</reference>
<accession>A0A0B8PCM1</accession>
<evidence type="ECO:0000313" key="4">
    <source>
        <dbReference type="Proteomes" id="UP000031670"/>
    </source>
</evidence>
<sequence length="65" mass="6830">MEAYNTLCFLAAGAVLIAFINSKIGKMQTTIAITAGAMLLSLGIIIAGQMGWFKLSHVATETIAQ</sequence>
<dbReference type="AlphaFoldDB" id="A0A0B8QK31"/>